<gene>
    <name evidence="2" type="ORF">ACFFGN_08960</name>
</gene>
<name>A0ABV6QHT4_9ACTN</name>
<reference evidence="2 3" key="1">
    <citation type="submission" date="2024-09" db="EMBL/GenBank/DDBJ databases">
        <authorList>
            <person name="Sun Q."/>
            <person name="Mori K."/>
        </authorList>
    </citation>
    <scope>NUCLEOTIDE SEQUENCE [LARGE SCALE GENOMIC DNA]</scope>
    <source>
        <strain evidence="2 3">CGMCC 1.15906</strain>
    </source>
</reference>
<dbReference type="Proteomes" id="UP001589890">
    <property type="component" value="Unassembled WGS sequence"/>
</dbReference>
<evidence type="ECO:0000313" key="3">
    <source>
        <dbReference type="Proteomes" id="UP001589890"/>
    </source>
</evidence>
<feature type="domain" description="HTH cro/C1-type" evidence="1">
    <location>
        <begin position="31"/>
        <end position="82"/>
    </location>
</feature>
<dbReference type="SUPFAM" id="SSF47413">
    <property type="entry name" value="lambda repressor-like DNA-binding domains"/>
    <property type="match status" value="1"/>
</dbReference>
<evidence type="ECO:0000313" key="2">
    <source>
        <dbReference type="EMBL" id="MFC0624191.1"/>
    </source>
</evidence>
<dbReference type="PROSITE" id="PS50943">
    <property type="entry name" value="HTH_CROC1"/>
    <property type="match status" value="1"/>
</dbReference>
<dbReference type="Pfam" id="PF17765">
    <property type="entry name" value="MLTR_LBD"/>
    <property type="match status" value="1"/>
</dbReference>
<proteinExistence type="predicted"/>
<dbReference type="SMART" id="SM00530">
    <property type="entry name" value="HTH_XRE"/>
    <property type="match status" value="1"/>
</dbReference>
<accession>A0ABV6QHT4</accession>
<protein>
    <submittedName>
        <fullName evidence="2">Helix-turn-helix transcriptional regulator</fullName>
    </submittedName>
</protein>
<dbReference type="CDD" id="cd00093">
    <property type="entry name" value="HTH_XRE"/>
    <property type="match status" value="1"/>
</dbReference>
<dbReference type="PANTHER" id="PTHR35010">
    <property type="entry name" value="BLL4672 PROTEIN-RELATED"/>
    <property type="match status" value="1"/>
</dbReference>
<dbReference type="PANTHER" id="PTHR35010:SF2">
    <property type="entry name" value="BLL4672 PROTEIN"/>
    <property type="match status" value="1"/>
</dbReference>
<evidence type="ECO:0000259" key="1">
    <source>
        <dbReference type="PROSITE" id="PS50943"/>
    </source>
</evidence>
<dbReference type="Gene3D" id="3.30.450.180">
    <property type="match status" value="1"/>
</dbReference>
<dbReference type="Gene3D" id="1.10.260.40">
    <property type="entry name" value="lambda repressor-like DNA-binding domains"/>
    <property type="match status" value="1"/>
</dbReference>
<dbReference type="EMBL" id="JBHLTC010000010">
    <property type="protein sequence ID" value="MFC0624191.1"/>
    <property type="molecule type" value="Genomic_DNA"/>
</dbReference>
<dbReference type="InterPro" id="IPR001387">
    <property type="entry name" value="Cro/C1-type_HTH"/>
</dbReference>
<comment type="caution">
    <text evidence="2">The sequence shown here is derived from an EMBL/GenBank/DDBJ whole genome shotgun (WGS) entry which is preliminary data.</text>
</comment>
<dbReference type="RefSeq" id="WP_380045143.1">
    <property type="nucleotide sequence ID" value="NZ_JBHLTC010000010.1"/>
</dbReference>
<organism evidence="2 3">
    <name type="scientific">Kribbella deserti</name>
    <dbReference type="NCBI Taxonomy" id="1926257"/>
    <lineage>
        <taxon>Bacteria</taxon>
        <taxon>Bacillati</taxon>
        <taxon>Actinomycetota</taxon>
        <taxon>Actinomycetes</taxon>
        <taxon>Propionibacteriales</taxon>
        <taxon>Kribbellaceae</taxon>
        <taxon>Kribbella</taxon>
    </lineage>
</organism>
<dbReference type="InterPro" id="IPR010982">
    <property type="entry name" value="Lambda_DNA-bd_dom_sf"/>
</dbReference>
<keyword evidence="3" id="KW-1185">Reference proteome</keyword>
<dbReference type="Pfam" id="PF13560">
    <property type="entry name" value="HTH_31"/>
    <property type="match status" value="1"/>
</dbReference>
<sequence length="275" mass="30218">MTIRPDLGEFLQTRRSRIRPEEVGLPSSPDRRVAGLRREEVALLSNVSVDYYIRLEQGRAANPSHAVLTAVASALRLSETEREHLLALANPAARRRPEPAKVRPQLAAMVNALRELPAVVLDRLSNVLVWNPAAAVVLGDFANGERNLARRYFLDPASRTLYSDWESAAKDMVAHLRKMSAEYADDPELAELVEELSALSPEFAGWWSGHDVSTRSHCPKMLNHPGAGRLTFSLEVLVVPADDGQAVLTYTPADQETESAVEALLQRSSAARIAG</sequence>
<dbReference type="InterPro" id="IPR041413">
    <property type="entry name" value="MLTR_LBD"/>
</dbReference>